<dbReference type="InterPro" id="IPR036890">
    <property type="entry name" value="HATPase_C_sf"/>
</dbReference>
<dbReference type="SUPFAM" id="SSF55874">
    <property type="entry name" value="ATPase domain of HSP90 chaperone/DNA topoisomerase II/histidine kinase"/>
    <property type="match status" value="1"/>
</dbReference>
<organism evidence="3">
    <name type="scientific">marine metagenome</name>
    <dbReference type="NCBI Taxonomy" id="408172"/>
    <lineage>
        <taxon>unclassified sequences</taxon>
        <taxon>metagenomes</taxon>
        <taxon>ecological metagenomes</taxon>
    </lineage>
</organism>
<dbReference type="PANTHER" id="PTHR35526">
    <property type="entry name" value="ANTI-SIGMA-F FACTOR RSBW-RELATED"/>
    <property type="match status" value="1"/>
</dbReference>
<dbReference type="Pfam" id="PF13581">
    <property type="entry name" value="HATPase_c_2"/>
    <property type="match status" value="1"/>
</dbReference>
<sequence length="136" mass="15353">MVKSPTVELTIPVLPDMELAATKTAEVVAKHMDLDDDQTAEISMALIEACLNAFEHSKSKEQVEIHFKLQDDRLIIQVTDKGKGFDKSKVEIPNIEEKFGSDRKRGWGLKLIEELMDRVTFESSEEGTTVTMTKKK</sequence>
<keyword evidence="1" id="KW-0723">Serine/threonine-protein kinase</keyword>
<evidence type="ECO:0000313" key="3">
    <source>
        <dbReference type="EMBL" id="SVA75079.1"/>
    </source>
</evidence>
<dbReference type="InterPro" id="IPR003594">
    <property type="entry name" value="HATPase_dom"/>
</dbReference>
<proteinExistence type="predicted"/>
<gene>
    <name evidence="3" type="ORF">METZ01_LOCUS127933</name>
</gene>
<protein>
    <recommendedName>
        <fullName evidence="2">Histidine kinase/HSP90-like ATPase domain-containing protein</fullName>
    </recommendedName>
</protein>
<name>A0A381YDD2_9ZZZZ</name>
<evidence type="ECO:0000256" key="1">
    <source>
        <dbReference type="ARBA" id="ARBA00022527"/>
    </source>
</evidence>
<keyword evidence="1" id="KW-0418">Kinase</keyword>
<accession>A0A381YDD2</accession>
<feature type="domain" description="Histidine kinase/HSP90-like ATPase" evidence="2">
    <location>
        <begin position="20"/>
        <end position="134"/>
    </location>
</feature>
<dbReference type="CDD" id="cd16936">
    <property type="entry name" value="HATPase_RsbW-like"/>
    <property type="match status" value="1"/>
</dbReference>
<evidence type="ECO:0000259" key="2">
    <source>
        <dbReference type="Pfam" id="PF13581"/>
    </source>
</evidence>
<dbReference type="GO" id="GO:0004674">
    <property type="term" value="F:protein serine/threonine kinase activity"/>
    <property type="evidence" value="ECO:0007669"/>
    <property type="project" value="UniProtKB-KW"/>
</dbReference>
<reference evidence="3" key="1">
    <citation type="submission" date="2018-05" db="EMBL/GenBank/DDBJ databases">
        <authorList>
            <person name="Lanie J.A."/>
            <person name="Ng W.-L."/>
            <person name="Kazmierczak K.M."/>
            <person name="Andrzejewski T.M."/>
            <person name="Davidsen T.M."/>
            <person name="Wayne K.J."/>
            <person name="Tettelin H."/>
            <person name="Glass J.I."/>
            <person name="Rusch D."/>
            <person name="Podicherti R."/>
            <person name="Tsui H.-C.T."/>
            <person name="Winkler M.E."/>
        </authorList>
    </citation>
    <scope>NUCLEOTIDE SEQUENCE</scope>
</reference>
<keyword evidence="1" id="KW-0808">Transferase</keyword>
<dbReference type="AlphaFoldDB" id="A0A381YDD2"/>
<dbReference type="Gene3D" id="3.30.565.10">
    <property type="entry name" value="Histidine kinase-like ATPase, C-terminal domain"/>
    <property type="match status" value="1"/>
</dbReference>
<dbReference type="EMBL" id="UINC01017975">
    <property type="protein sequence ID" value="SVA75079.1"/>
    <property type="molecule type" value="Genomic_DNA"/>
</dbReference>
<dbReference type="InterPro" id="IPR050267">
    <property type="entry name" value="Anti-sigma-factor_SerPK"/>
</dbReference>
<dbReference type="PANTHER" id="PTHR35526:SF3">
    <property type="entry name" value="ANTI-SIGMA-F FACTOR RSBW"/>
    <property type="match status" value="1"/>
</dbReference>